<feature type="compositionally biased region" description="Basic and acidic residues" evidence="1">
    <location>
        <begin position="104"/>
        <end position="113"/>
    </location>
</feature>
<evidence type="ECO:0000313" key="3">
    <source>
        <dbReference type="Proteomes" id="UP000034492"/>
    </source>
</evidence>
<feature type="compositionally biased region" description="Low complexity" evidence="1">
    <location>
        <begin position="51"/>
        <end position="60"/>
    </location>
</feature>
<evidence type="ECO:0000313" key="2">
    <source>
        <dbReference type="EMBL" id="KKQ10674.1"/>
    </source>
</evidence>
<organism evidence="2 3">
    <name type="scientific">Candidatus Daviesbacteria bacterium GW2011_GWB1_36_5</name>
    <dbReference type="NCBI Taxonomy" id="1618426"/>
    <lineage>
        <taxon>Bacteria</taxon>
        <taxon>Candidatus Daviesiibacteriota</taxon>
    </lineage>
</organism>
<name>A0A0G0HF04_9BACT</name>
<proteinExistence type="predicted"/>
<accession>A0A0G0HF04</accession>
<feature type="region of interest" description="Disordered" evidence="1">
    <location>
        <begin position="90"/>
        <end position="113"/>
    </location>
</feature>
<gene>
    <name evidence="2" type="ORF">US19_C0001G0012</name>
</gene>
<dbReference type="AlphaFoldDB" id="A0A0G0HF04"/>
<dbReference type="EMBL" id="LBSA01000001">
    <property type="protein sequence ID" value="KKQ10674.1"/>
    <property type="molecule type" value="Genomic_DNA"/>
</dbReference>
<comment type="caution">
    <text evidence="2">The sequence shown here is derived from an EMBL/GenBank/DDBJ whole genome shotgun (WGS) entry which is preliminary data.</text>
</comment>
<feature type="compositionally biased region" description="Low complexity" evidence="1">
    <location>
        <begin position="90"/>
        <end position="103"/>
    </location>
</feature>
<protein>
    <submittedName>
        <fullName evidence="2">Uncharacterized protein</fullName>
    </submittedName>
</protein>
<reference evidence="2 3" key="1">
    <citation type="journal article" date="2015" name="Nature">
        <title>rRNA introns, odd ribosomes, and small enigmatic genomes across a large radiation of phyla.</title>
        <authorList>
            <person name="Brown C.T."/>
            <person name="Hug L.A."/>
            <person name="Thomas B.C."/>
            <person name="Sharon I."/>
            <person name="Castelle C.J."/>
            <person name="Singh A."/>
            <person name="Wilkins M.J."/>
            <person name="Williams K.H."/>
            <person name="Banfield J.F."/>
        </authorList>
    </citation>
    <scope>NUCLEOTIDE SEQUENCE [LARGE SCALE GENOMIC DNA]</scope>
</reference>
<feature type="region of interest" description="Disordered" evidence="1">
    <location>
        <begin position="46"/>
        <end position="68"/>
    </location>
</feature>
<sequence length="144" mass="16259">MANGLRGQIADTAYETLEEIPAAVGKPVQDEVGKMIEVGVQAIQGQTTDPQKLAQQQEQAAKSKKDTELKRRKVQAWLNELNRQQTALNQQNLKKQQEKQAQSQEEKQKKEVKQFEVVQKRQNLIDENVRAKQAKAEIKRGVGG</sequence>
<dbReference type="Proteomes" id="UP000034492">
    <property type="component" value="Unassembled WGS sequence"/>
</dbReference>
<evidence type="ECO:0000256" key="1">
    <source>
        <dbReference type="SAM" id="MobiDB-lite"/>
    </source>
</evidence>